<dbReference type="Proteomes" id="UP000297855">
    <property type="component" value="Unassembled WGS sequence"/>
</dbReference>
<dbReference type="OrthoDB" id="330518at2"/>
<reference evidence="2" key="1">
    <citation type="journal article" date="2019" name="PLoS Negl. Trop. Dis.">
        <title>Revisiting the worldwide diversity of Leptospira species in the environment.</title>
        <authorList>
            <person name="Vincent A.T."/>
            <person name="Schiettekatte O."/>
            <person name="Bourhy P."/>
            <person name="Veyrier F.J."/>
            <person name="Picardeau M."/>
        </authorList>
    </citation>
    <scope>NUCLEOTIDE SEQUENCE [LARGE SCALE GENOMIC DNA]</scope>
    <source>
        <strain evidence="2">SCS5</strain>
    </source>
</reference>
<sequence>MRPKLPAFSYSDRRLLPFFGWILVLATIFICGSFFFRFLPADLMRVQTNFAAKEGCSCLFVVRAGESYCKDYAGVFYSPDIWKADSESLTVGFVSITGTFEAKAEPVSKEKGCRLTSDVKD</sequence>
<organism evidence="2 3">
    <name type="scientific">Leptospira fluminis</name>
    <dbReference type="NCBI Taxonomy" id="2484979"/>
    <lineage>
        <taxon>Bacteria</taxon>
        <taxon>Pseudomonadati</taxon>
        <taxon>Spirochaetota</taxon>
        <taxon>Spirochaetia</taxon>
        <taxon>Leptospirales</taxon>
        <taxon>Leptospiraceae</taxon>
        <taxon>Leptospira</taxon>
    </lineage>
</organism>
<proteinExistence type="predicted"/>
<name>A0A4R9GTS8_9LEPT</name>
<keyword evidence="1" id="KW-1133">Transmembrane helix</keyword>
<dbReference type="EMBL" id="RQEV01000001">
    <property type="protein sequence ID" value="TGK22416.1"/>
    <property type="molecule type" value="Genomic_DNA"/>
</dbReference>
<evidence type="ECO:0000313" key="2">
    <source>
        <dbReference type="EMBL" id="TGK22416.1"/>
    </source>
</evidence>
<gene>
    <name evidence="2" type="ORF">EHO61_01150</name>
</gene>
<comment type="caution">
    <text evidence="2">The sequence shown here is derived from an EMBL/GenBank/DDBJ whole genome shotgun (WGS) entry which is preliminary data.</text>
</comment>
<accession>A0A4R9GTS8</accession>
<feature type="transmembrane region" description="Helical" evidence="1">
    <location>
        <begin position="18"/>
        <end position="39"/>
    </location>
</feature>
<evidence type="ECO:0000256" key="1">
    <source>
        <dbReference type="SAM" id="Phobius"/>
    </source>
</evidence>
<dbReference type="RefSeq" id="WP_135811801.1">
    <property type="nucleotide sequence ID" value="NZ_RQEV01000001.1"/>
</dbReference>
<keyword evidence="3" id="KW-1185">Reference proteome</keyword>
<evidence type="ECO:0000313" key="3">
    <source>
        <dbReference type="Proteomes" id="UP000297855"/>
    </source>
</evidence>
<dbReference type="AlphaFoldDB" id="A0A4R9GTS8"/>
<protein>
    <submittedName>
        <fullName evidence="2">Uncharacterized protein</fullName>
    </submittedName>
</protein>
<keyword evidence="1" id="KW-0812">Transmembrane</keyword>
<keyword evidence="1" id="KW-0472">Membrane</keyword>